<dbReference type="OrthoDB" id="97893at2"/>
<reference evidence="8 9" key="1">
    <citation type="journal article" date="2016" name="Int. J. Syst. Evol. Microbiol.">
        <title>Acidipila dinghuensis sp. nov., an acidobacterium isolated from forest soil.</title>
        <authorList>
            <person name="Jiang Y.W."/>
            <person name="Wang J."/>
            <person name="Chen M.H."/>
            <person name="Lv Y.Y."/>
            <person name="Qiu L.H."/>
        </authorList>
    </citation>
    <scope>NUCLEOTIDE SEQUENCE [LARGE SCALE GENOMIC DNA]</scope>
    <source>
        <strain evidence="8 9">DHOF10</strain>
    </source>
</reference>
<keyword evidence="5" id="KW-0472">Membrane</keyword>
<dbReference type="InterPro" id="IPR008969">
    <property type="entry name" value="CarboxyPept-like_regulatory"/>
</dbReference>
<dbReference type="Proteomes" id="UP000290253">
    <property type="component" value="Unassembled WGS sequence"/>
</dbReference>
<dbReference type="InterPro" id="IPR036942">
    <property type="entry name" value="Beta-barrel_TonB_sf"/>
</dbReference>
<dbReference type="GO" id="GO:0044718">
    <property type="term" value="P:siderophore transmembrane transport"/>
    <property type="evidence" value="ECO:0007669"/>
    <property type="project" value="TreeGrafter"/>
</dbReference>
<keyword evidence="6" id="KW-0998">Cell outer membrane</keyword>
<organism evidence="8 9">
    <name type="scientific">Silvibacterium dinghuense</name>
    <dbReference type="NCBI Taxonomy" id="1560006"/>
    <lineage>
        <taxon>Bacteria</taxon>
        <taxon>Pseudomonadati</taxon>
        <taxon>Acidobacteriota</taxon>
        <taxon>Terriglobia</taxon>
        <taxon>Terriglobales</taxon>
        <taxon>Acidobacteriaceae</taxon>
        <taxon>Silvibacterium</taxon>
    </lineage>
</organism>
<dbReference type="InterPro" id="IPR039426">
    <property type="entry name" value="TonB-dep_rcpt-like"/>
</dbReference>
<evidence type="ECO:0000313" key="8">
    <source>
        <dbReference type="EMBL" id="RXS97618.1"/>
    </source>
</evidence>
<comment type="caution">
    <text evidence="8">The sequence shown here is derived from an EMBL/GenBank/DDBJ whole genome shotgun (WGS) entry which is preliminary data.</text>
</comment>
<dbReference type="SUPFAM" id="SSF56935">
    <property type="entry name" value="Porins"/>
    <property type="match status" value="1"/>
</dbReference>
<keyword evidence="3" id="KW-1134">Transmembrane beta strand</keyword>
<dbReference type="Pfam" id="PF25183">
    <property type="entry name" value="OMP_b-brl_4"/>
    <property type="match status" value="1"/>
</dbReference>
<keyword evidence="8" id="KW-0675">Receptor</keyword>
<dbReference type="SUPFAM" id="SSF49464">
    <property type="entry name" value="Carboxypeptidase regulatory domain-like"/>
    <property type="match status" value="1"/>
</dbReference>
<dbReference type="InterPro" id="IPR057601">
    <property type="entry name" value="Oar-like_b-barrel"/>
</dbReference>
<feature type="domain" description="TonB-dependent transporter Oar-like beta-barrel" evidence="7">
    <location>
        <begin position="253"/>
        <end position="1167"/>
    </location>
</feature>
<accession>A0A4Q1SJ07</accession>
<name>A0A4Q1SJ07_9BACT</name>
<dbReference type="Gene3D" id="2.60.40.1120">
    <property type="entry name" value="Carboxypeptidase-like, regulatory domain"/>
    <property type="match status" value="1"/>
</dbReference>
<gene>
    <name evidence="8" type="ORF">ESZ00_06985</name>
</gene>
<dbReference type="AlphaFoldDB" id="A0A4Q1SJ07"/>
<proteinExistence type="predicted"/>
<dbReference type="Gene3D" id="2.40.170.20">
    <property type="entry name" value="TonB-dependent receptor, beta-barrel domain"/>
    <property type="match status" value="1"/>
</dbReference>
<dbReference type="EMBL" id="SDMK01000001">
    <property type="protein sequence ID" value="RXS97618.1"/>
    <property type="molecule type" value="Genomic_DNA"/>
</dbReference>
<dbReference type="RefSeq" id="WP_129207397.1">
    <property type="nucleotide sequence ID" value="NZ_BMGU01000001.1"/>
</dbReference>
<comment type="subcellular location">
    <subcellularLocation>
        <location evidence="1">Cell outer membrane</location>
        <topology evidence="1">Multi-pass membrane protein</topology>
    </subcellularLocation>
</comment>
<dbReference type="PANTHER" id="PTHR30069:SF46">
    <property type="entry name" value="OAR PROTEIN"/>
    <property type="match status" value="1"/>
</dbReference>
<dbReference type="Pfam" id="PF13620">
    <property type="entry name" value="CarboxypepD_reg"/>
    <property type="match status" value="1"/>
</dbReference>
<sequence length="1185" mass="128650">MTARCCASSSIRWMRWLLALLVLFLPHLLSAQLDQGALVGTVTDPQGAVVPHAAVQLRNLDTNFTVQAATDDSGVYVFQPIKVGHYAVTVTAQGFATETKTGLEVQVGGRLQANIHLKVGSTTESVSVNADDTPLMQTQDASTGQTMTQQQINAIPLNQRNYVFLAQLSSGVTNSNGSRGQGNGDFIANGQRATQNNFILDGVDNNANSIDFLNGASYNVKPPPDALQEFSVVTSDSSAQFGHSAGAVVNASIKSGTNQFHGDVWEYIRNNDLGQASPTEWASGVTSPTTVQPYHQNQFGFTFGGPFIRNKLFFFGDYEGNRIIEDSPSITSVPTALMRSDPGNFSEELTPNLNGLSTPRYIYEPHSDGGATGTDYLGSACGNAINVMCASEISPIAEKIFLAAYPAPNTGPAGQTYNNYAWSQATTDNTNQFDVRVDYNLSAKDQIFGRVSWSHEDRYVAAPLGPVFDGGGTDNDGYFKNYDKNAVFSWNHVFSPNFVNQARFSYNWGLFSWYQQSYNNGSLDAEYGLGGLAPYDASKGNGGLAQIYTSEFNEIGPPNFQPSPEGQNVYQIIDDATRVLGNHSLKFGVEFQNIRYSVYQPTFGTGAYNYGGTMTALSGSATASGFGPADFFADTMSYTYTSDPTPTNNGHWYRAAYLQDDWKVSQKLTVGLGLRYDFFSSPVERNDKQAEFYPTSATNAPGASGMYIFPKSQEGIALSSSYTSALAADNITLGYTGDRGLVTPQHMNFAPRIGISYSPSDRIVFRSGFGIYYGGAENLGNYVNLGANYPYDIEQEWYITSCTVASCPDDTIKLATGPAAGASALTAPTLTGWDRKVKTSYTMNQNLSVQYGITHNTTATISYVGAESRHLADVVWPDGWTALEPPGVSGQATEPYPTFNGNIHQLIFGAIGNYNSLQAKLERRFSNGLSFLTSYTWAHSLDDAREPLPSNNDGGDRMYPVFGVRIDYGNSPFDVREKFNLSGTYELPFGVGRKYLNHRGWADTLAGGWDATALFRTQDGFPFTVSSNTSTVNGAGAYPYLISDPFKGGGTAPASNPTITCPAKVRTRANWYNPCAFADPPLASSVTQEITGAANILPYLGSPRSQISGPGWQRVDMTLTKNFTTFREQYLQFRADVYNLFNTPAWGTPSNTSTSNIGGQITGTAFLGNYSPDPRFLQLALKYYF</sequence>
<dbReference type="GO" id="GO:0009279">
    <property type="term" value="C:cell outer membrane"/>
    <property type="evidence" value="ECO:0007669"/>
    <property type="project" value="UniProtKB-SubCell"/>
</dbReference>
<evidence type="ECO:0000256" key="6">
    <source>
        <dbReference type="ARBA" id="ARBA00023237"/>
    </source>
</evidence>
<evidence type="ECO:0000256" key="4">
    <source>
        <dbReference type="ARBA" id="ARBA00022692"/>
    </source>
</evidence>
<evidence type="ECO:0000259" key="7">
    <source>
        <dbReference type="Pfam" id="PF25183"/>
    </source>
</evidence>
<keyword evidence="9" id="KW-1185">Reference proteome</keyword>
<protein>
    <submittedName>
        <fullName evidence="8">TonB-dependent receptor</fullName>
    </submittedName>
</protein>
<dbReference type="PANTHER" id="PTHR30069">
    <property type="entry name" value="TONB-DEPENDENT OUTER MEMBRANE RECEPTOR"/>
    <property type="match status" value="1"/>
</dbReference>
<evidence type="ECO:0000313" key="9">
    <source>
        <dbReference type="Proteomes" id="UP000290253"/>
    </source>
</evidence>
<dbReference type="GO" id="GO:0015344">
    <property type="term" value="F:siderophore uptake transmembrane transporter activity"/>
    <property type="evidence" value="ECO:0007669"/>
    <property type="project" value="TreeGrafter"/>
</dbReference>
<keyword evidence="4" id="KW-0812">Transmembrane</keyword>
<evidence type="ECO:0000256" key="2">
    <source>
        <dbReference type="ARBA" id="ARBA00022448"/>
    </source>
</evidence>
<keyword evidence="2" id="KW-0813">Transport</keyword>
<evidence type="ECO:0000256" key="5">
    <source>
        <dbReference type="ARBA" id="ARBA00023136"/>
    </source>
</evidence>
<evidence type="ECO:0000256" key="3">
    <source>
        <dbReference type="ARBA" id="ARBA00022452"/>
    </source>
</evidence>
<evidence type="ECO:0000256" key="1">
    <source>
        <dbReference type="ARBA" id="ARBA00004571"/>
    </source>
</evidence>